<keyword evidence="3 6" id="KW-0812">Transmembrane</keyword>
<name>A0A7V0MZ74_UNCAE</name>
<evidence type="ECO:0000256" key="2">
    <source>
        <dbReference type="ARBA" id="ARBA00022475"/>
    </source>
</evidence>
<evidence type="ECO:0000256" key="3">
    <source>
        <dbReference type="ARBA" id="ARBA00022692"/>
    </source>
</evidence>
<dbReference type="GO" id="GO:0006865">
    <property type="term" value="P:amino acid transport"/>
    <property type="evidence" value="ECO:0007669"/>
    <property type="project" value="InterPro"/>
</dbReference>
<accession>A0A7V0MZ74</accession>
<keyword evidence="5 6" id="KW-0472">Membrane</keyword>
<dbReference type="PANTHER" id="PTHR38825">
    <property type="entry name" value="LYSINE EXPORTER PROTEIN (LYSE/YGGA)"/>
    <property type="match status" value="1"/>
</dbReference>
<dbReference type="AlphaFoldDB" id="A0A7V0MZ74"/>
<dbReference type="Pfam" id="PF01810">
    <property type="entry name" value="LysE"/>
    <property type="match status" value="1"/>
</dbReference>
<comment type="caution">
    <text evidence="7">The sequence shown here is derived from an EMBL/GenBank/DDBJ whole genome shotgun (WGS) entry which is preliminary data.</text>
</comment>
<organism evidence="7">
    <name type="scientific">Aerophobetes bacterium</name>
    <dbReference type="NCBI Taxonomy" id="2030807"/>
    <lineage>
        <taxon>Bacteria</taxon>
        <taxon>Candidatus Aerophobota</taxon>
    </lineage>
</organism>
<dbReference type="InterPro" id="IPR001123">
    <property type="entry name" value="LeuE-type"/>
</dbReference>
<evidence type="ECO:0000256" key="4">
    <source>
        <dbReference type="ARBA" id="ARBA00022989"/>
    </source>
</evidence>
<comment type="subcellular location">
    <subcellularLocation>
        <location evidence="1">Cell membrane</location>
        <topology evidence="1">Multi-pass membrane protein</topology>
    </subcellularLocation>
</comment>
<reference evidence="7" key="1">
    <citation type="journal article" date="2020" name="mSystems">
        <title>Genome- and Community-Level Interaction Insights into Carbon Utilization and Element Cycling Functions of Hydrothermarchaeota in Hydrothermal Sediment.</title>
        <authorList>
            <person name="Zhou Z."/>
            <person name="Liu Y."/>
            <person name="Xu W."/>
            <person name="Pan J."/>
            <person name="Luo Z.H."/>
            <person name="Li M."/>
        </authorList>
    </citation>
    <scope>NUCLEOTIDE SEQUENCE [LARGE SCALE GENOMIC DNA]</scope>
    <source>
        <strain evidence="7">HyVt-219</strain>
    </source>
</reference>
<feature type="transmembrane region" description="Helical" evidence="6">
    <location>
        <begin position="70"/>
        <end position="88"/>
    </location>
</feature>
<dbReference type="PANTHER" id="PTHR38825:SF1">
    <property type="entry name" value="TRANSPORTER, LYSE FAMILY"/>
    <property type="match status" value="1"/>
</dbReference>
<feature type="transmembrane region" description="Helical" evidence="6">
    <location>
        <begin position="40"/>
        <end position="63"/>
    </location>
</feature>
<evidence type="ECO:0000256" key="5">
    <source>
        <dbReference type="ARBA" id="ARBA00023136"/>
    </source>
</evidence>
<protein>
    <submittedName>
        <fullName evidence="7">Lysine transporter LysE</fullName>
    </submittedName>
</protein>
<evidence type="ECO:0000313" key="7">
    <source>
        <dbReference type="EMBL" id="HDN84744.1"/>
    </source>
</evidence>
<proteinExistence type="predicted"/>
<keyword evidence="4 6" id="KW-1133">Transmembrane helix</keyword>
<feature type="transmembrane region" description="Helical" evidence="6">
    <location>
        <begin position="179"/>
        <end position="198"/>
    </location>
</feature>
<feature type="transmembrane region" description="Helical" evidence="6">
    <location>
        <begin position="108"/>
        <end position="126"/>
    </location>
</feature>
<dbReference type="Proteomes" id="UP000885660">
    <property type="component" value="Unassembled WGS sequence"/>
</dbReference>
<keyword evidence="2" id="KW-1003">Cell membrane</keyword>
<evidence type="ECO:0000256" key="1">
    <source>
        <dbReference type="ARBA" id="ARBA00004651"/>
    </source>
</evidence>
<dbReference type="EMBL" id="DRBC01000189">
    <property type="protein sequence ID" value="HDN84744.1"/>
    <property type="molecule type" value="Genomic_DNA"/>
</dbReference>
<dbReference type="GO" id="GO:0005886">
    <property type="term" value="C:plasma membrane"/>
    <property type="evidence" value="ECO:0007669"/>
    <property type="project" value="UniProtKB-SubCell"/>
</dbReference>
<feature type="transmembrane region" description="Helical" evidence="6">
    <location>
        <begin position="138"/>
        <end position="159"/>
    </location>
</feature>
<gene>
    <name evidence="7" type="ORF">ENG47_03170</name>
</gene>
<sequence>MGLFLLTVAGISLSGVMMPGPVFAATVARGWKSRFAGPFIAIGHAIVEVPIMLLIYFGFYSFFQNQSVKIFLGLVGGIVLIYMGRGIFNLKRNNTTMIKDINPSSTATAAGAITSLFNPYFILWWATVGAALIMKSVVFGILGFALFGIVHWLCDLVWYSVVSYGVHHSKRVWGEKIQLILYGISSGMLFGFGIWFIISSFKWMV</sequence>
<evidence type="ECO:0000256" key="6">
    <source>
        <dbReference type="SAM" id="Phobius"/>
    </source>
</evidence>